<dbReference type="GeneID" id="114336681"/>
<dbReference type="InterPro" id="IPR012908">
    <property type="entry name" value="PGAP1-ab_dom-like"/>
</dbReference>
<dbReference type="PANTHER" id="PTHR15495">
    <property type="entry name" value="NEGATIVE REGULATOR OF VESICLE FORMATION-RELATED"/>
    <property type="match status" value="1"/>
</dbReference>
<keyword evidence="5 10" id="KW-0378">Hydrolase</keyword>
<evidence type="ECO:0000256" key="6">
    <source>
        <dbReference type="ARBA" id="ARBA00022824"/>
    </source>
</evidence>
<feature type="transmembrane region" description="Helical" evidence="10">
    <location>
        <begin position="1054"/>
        <end position="1084"/>
    </location>
</feature>
<evidence type="ECO:0000256" key="10">
    <source>
        <dbReference type="RuleBase" id="RU365011"/>
    </source>
</evidence>
<dbReference type="Gene3D" id="3.40.50.1820">
    <property type="entry name" value="alpha/beta hydrolase"/>
    <property type="match status" value="1"/>
</dbReference>
<organism evidence="13 14">
    <name type="scientific">Diabrotica virgifera virgifera</name>
    <name type="common">western corn rootworm</name>
    <dbReference type="NCBI Taxonomy" id="50390"/>
    <lineage>
        <taxon>Eukaryota</taxon>
        <taxon>Metazoa</taxon>
        <taxon>Ecdysozoa</taxon>
        <taxon>Arthropoda</taxon>
        <taxon>Hexapoda</taxon>
        <taxon>Insecta</taxon>
        <taxon>Pterygota</taxon>
        <taxon>Neoptera</taxon>
        <taxon>Endopterygota</taxon>
        <taxon>Coleoptera</taxon>
        <taxon>Polyphaga</taxon>
        <taxon>Cucujiformia</taxon>
        <taxon>Chrysomeloidea</taxon>
        <taxon>Chrysomelidae</taxon>
        <taxon>Galerucinae</taxon>
        <taxon>Diabroticina</taxon>
        <taxon>Diabroticites</taxon>
        <taxon>Diabrotica</taxon>
    </lineage>
</organism>
<proteinExistence type="inferred from homology"/>
<keyword evidence="4 10" id="KW-0812">Transmembrane</keyword>
<feature type="domain" description="GPI inositol-deacylase PGAP1-like alpha/beta" evidence="12">
    <location>
        <begin position="78"/>
        <end position="286"/>
    </location>
</feature>
<dbReference type="PROSITE" id="PS51257">
    <property type="entry name" value="PROKAR_LIPOPROTEIN"/>
    <property type="match status" value="1"/>
</dbReference>
<evidence type="ECO:0000256" key="1">
    <source>
        <dbReference type="ARBA" id="ARBA00004477"/>
    </source>
</evidence>
<feature type="transmembrane region" description="Helical" evidence="10">
    <location>
        <begin position="673"/>
        <end position="700"/>
    </location>
</feature>
<keyword evidence="14" id="KW-1185">Reference proteome</keyword>
<feature type="region of interest" description="Disordered" evidence="11">
    <location>
        <begin position="952"/>
        <end position="971"/>
    </location>
</feature>
<keyword evidence="9 10" id="KW-0472">Membrane</keyword>
<evidence type="ECO:0000259" key="12">
    <source>
        <dbReference type="Pfam" id="PF07819"/>
    </source>
</evidence>
<feature type="transmembrane region" description="Helical" evidence="10">
    <location>
        <begin position="1022"/>
        <end position="1042"/>
    </location>
</feature>
<feature type="transmembrane region" description="Helical" evidence="10">
    <location>
        <begin position="737"/>
        <end position="764"/>
    </location>
</feature>
<comment type="subcellular location">
    <subcellularLocation>
        <location evidence="1">Endoplasmic reticulum membrane</location>
        <topology evidence="1">Multi-pass membrane protein</topology>
    </subcellularLocation>
</comment>
<dbReference type="InterPro" id="IPR029058">
    <property type="entry name" value="AB_hydrolase_fold"/>
</dbReference>
<comment type="similarity">
    <text evidence="2 10">Belongs to the GPI inositol-deacylase family.</text>
</comment>
<dbReference type="Pfam" id="PF24660">
    <property type="entry name" value="PGAP1_3rd"/>
    <property type="match status" value="1"/>
</dbReference>
<reference evidence="13" key="1">
    <citation type="submission" date="2025-05" db="UniProtKB">
        <authorList>
            <consortium name="EnsemblMetazoa"/>
        </authorList>
    </citation>
    <scope>IDENTIFICATION</scope>
</reference>
<name>A0ABM5KUU3_DIAVI</name>
<dbReference type="Proteomes" id="UP001652700">
    <property type="component" value="Unplaced"/>
</dbReference>
<evidence type="ECO:0000313" key="13">
    <source>
        <dbReference type="EnsemblMetazoa" id="XP_050513961.1"/>
    </source>
</evidence>
<dbReference type="PANTHER" id="PTHR15495:SF7">
    <property type="entry name" value="GPI INOSITOL-DEACYLASE"/>
    <property type="match status" value="1"/>
</dbReference>
<comment type="function">
    <text evidence="10">Involved in inositol deacylation of GPI-anchored proteins which plays important roles in the quality control and ER-associated degradation of GPI-anchored proteins.</text>
</comment>
<feature type="transmembrane region" description="Helical" evidence="10">
    <location>
        <begin position="978"/>
        <end position="1002"/>
    </location>
</feature>
<evidence type="ECO:0000313" key="14">
    <source>
        <dbReference type="Proteomes" id="UP001652700"/>
    </source>
</evidence>
<dbReference type="Pfam" id="PF07819">
    <property type="entry name" value="PGAP1"/>
    <property type="match status" value="1"/>
</dbReference>
<feature type="compositionally biased region" description="Basic and acidic residues" evidence="11">
    <location>
        <begin position="865"/>
        <end position="879"/>
    </location>
</feature>
<dbReference type="RefSeq" id="XP_050513961.1">
    <property type="nucleotide sequence ID" value="XM_050658004.1"/>
</dbReference>
<feature type="region of interest" description="Disordered" evidence="11">
    <location>
        <begin position="818"/>
        <end position="879"/>
    </location>
</feature>
<feature type="region of interest" description="Disordered" evidence="11">
    <location>
        <begin position="914"/>
        <end position="939"/>
    </location>
</feature>
<feature type="compositionally biased region" description="Polar residues" evidence="11">
    <location>
        <begin position="922"/>
        <end position="931"/>
    </location>
</feature>
<dbReference type="EnsemblMetazoa" id="XM_050658004.1">
    <property type="protein sequence ID" value="XP_050513961.1"/>
    <property type="gene ID" value="LOC114336681"/>
</dbReference>
<evidence type="ECO:0000256" key="9">
    <source>
        <dbReference type="ARBA" id="ARBA00023136"/>
    </source>
</evidence>
<evidence type="ECO:0000256" key="2">
    <source>
        <dbReference type="ARBA" id="ARBA00006931"/>
    </source>
</evidence>
<keyword evidence="3 10" id="KW-0813">Transport</keyword>
<feature type="transmembrane region" description="Helical" evidence="10">
    <location>
        <begin position="635"/>
        <end position="653"/>
    </location>
</feature>
<evidence type="ECO:0000256" key="7">
    <source>
        <dbReference type="ARBA" id="ARBA00022927"/>
    </source>
</evidence>
<dbReference type="InterPro" id="IPR039529">
    <property type="entry name" value="PGAP1/BST1"/>
</dbReference>
<sequence length="1117" mass="128239">MKKISLYVFVSLILACSYIIGILKFLSENEEDRCEMTYMFEYPQYVKISNKADKEFRKYGLYAYSEGRLTERTRNMYFDGIPVLFIPGNAGSHKQVRSLSSVALRKWMNSRTSYHFDYFAVDLNEEYSGLYGPLLFDQLRYVNASLYRILELYADRQKPPESVVVVGHSMGGIIAMKLLSELEQPELISVLITLASPLKRAAMSLDYHMNKFYEGIFDEDFSATTVVSLAGGYKDILMHPHFTKRQNNEIIHVSTSHIPMSWTESNHVQILWCKQVVMALNRALFDSVDMKTRLISTNTTYRNEAFKHHLIKNSGTKVKNHEQYSKLVTINTKGKWIDDIRKVYSIEYPRGLHEPHWNMVGLSDLPGYEILTVLAVNLEVTDWIFACNAYYIQQTSRACQEGFHLSHKSEIAPSVKHKRRFFHINMKYLKQYRNDLSHIVFRALPTNEPVKFHVDIHGLNDRNLTVNLPGVFSFSKQTILERTPENALYYEVALPALNNIIQYYRLFLEPIECLKSDHHASVTLTVPWSNENYHGFITNNMKKPFNIRLYSSKPFDLNNATAKLKIILDPSCRYKISVQSSLFGVIGQLARTYTPLLVANLAVIALMSLRHQLITLEDGYCSIIFTAIQEGAKPYYVFCAYVLLSRLLSLPFLPDILLKPDHIYLVGDGVDFFLIPLFLYTCSVGFFWILIVLFSISLIAMESTVHKLSLKLLARSVSFNMAWSDYLMSYLHKVPVVVALTLISLSLTTCGGLALCLGAMFYFLRLTQMSQDFVEEIVWFIGKKIARRIKSFFSRNKNKPENQIVALTPVEDTNKHISLPHNIKQITGAPENESDEDDTEDDTEEKLLESEETEETDIEVLEPDMVDKNMETDEGTDQKHKIVQAQCELEDKETETNPEVGVQVKLEEKVQNMGDGDITKDLNLNQTSNSSETEEKTNIDSQLLQISSVSGVKHETSANEVEDKSKDKKTEDPELSSAYNAIFFHSTLFFLWCIITVINVPAVLTWAHSFKYSTVLEADSSFIPGFTLSICALILWQFEFPRTNRKWMKELQKFVLLMAIICLLFASISIYRISYILMLTIVVVTLHQVFAPQEDDSVIEEDDDERTRYSDLKAKME</sequence>
<feature type="compositionally biased region" description="Acidic residues" evidence="11">
    <location>
        <begin position="832"/>
        <end position="864"/>
    </location>
</feature>
<keyword evidence="7 10" id="KW-0653">Protein transport</keyword>
<evidence type="ECO:0000256" key="5">
    <source>
        <dbReference type="ARBA" id="ARBA00022801"/>
    </source>
</evidence>
<evidence type="ECO:0000256" key="4">
    <source>
        <dbReference type="ARBA" id="ARBA00022692"/>
    </source>
</evidence>
<dbReference type="EC" id="3.1.-.-" evidence="10"/>
<feature type="transmembrane region" description="Helical" evidence="10">
    <location>
        <begin position="712"/>
        <end position="731"/>
    </location>
</feature>
<evidence type="ECO:0000256" key="8">
    <source>
        <dbReference type="ARBA" id="ARBA00022989"/>
    </source>
</evidence>
<keyword evidence="6 10" id="KW-0256">Endoplasmic reticulum</keyword>
<feature type="transmembrane region" description="Helical" evidence="10">
    <location>
        <begin position="6"/>
        <end position="26"/>
    </location>
</feature>
<protein>
    <recommendedName>
        <fullName evidence="10">GPI inositol-deacylase</fullName>
        <ecNumber evidence="10">3.1.-.-</ecNumber>
    </recommendedName>
</protein>
<evidence type="ECO:0000256" key="11">
    <source>
        <dbReference type="SAM" id="MobiDB-lite"/>
    </source>
</evidence>
<accession>A0ABM5KUU3</accession>
<dbReference type="SUPFAM" id="SSF53474">
    <property type="entry name" value="alpha/beta-Hydrolases"/>
    <property type="match status" value="1"/>
</dbReference>
<evidence type="ECO:0000256" key="3">
    <source>
        <dbReference type="ARBA" id="ARBA00022448"/>
    </source>
</evidence>
<keyword evidence="8 10" id="KW-1133">Transmembrane helix</keyword>